<dbReference type="Proteomes" id="UP001324427">
    <property type="component" value="Unassembled WGS sequence"/>
</dbReference>
<comment type="subcellular location">
    <subcellularLocation>
        <location evidence="1">Membrane</location>
        <topology evidence="1">Multi-pass membrane protein</topology>
    </subcellularLocation>
</comment>
<evidence type="ECO:0000259" key="9">
    <source>
        <dbReference type="PROSITE" id="PS50922"/>
    </source>
</evidence>
<protein>
    <recommendedName>
        <fullName evidence="9">TLC domain-containing protein</fullName>
    </recommendedName>
</protein>
<feature type="compositionally biased region" description="Basic and acidic residues" evidence="7">
    <location>
        <begin position="499"/>
        <end position="509"/>
    </location>
</feature>
<dbReference type="GO" id="GO:0016020">
    <property type="term" value="C:membrane"/>
    <property type="evidence" value="ECO:0007669"/>
    <property type="project" value="UniProtKB-SubCell"/>
</dbReference>
<dbReference type="InterPro" id="IPR006634">
    <property type="entry name" value="TLC-dom"/>
</dbReference>
<evidence type="ECO:0000256" key="1">
    <source>
        <dbReference type="ARBA" id="ARBA00004141"/>
    </source>
</evidence>
<sequence length="522" mass="59124">MNGLSLDSGLAAPQMRQPHTPPPKRDLHVEDVSVCFGNGGLKPSPGKRRKLVEKQDSLGTMLRRGIVEHQLGLSVNLMLLIGLSYVLFPALRDRMSAFFWLSYRSSRKAGLYDVGERDVYLVGSFIVFFTALRAFSLDYVLMPVAGWAGIDKKKVRSRFAEQSYMMTYYIIYWTWGLLLFIHETPSGVHDVRSLLVSLWSGWPYLDLSASMKVYYISQLAFWIQQIVVIHIEERRKDHMQMFTHHIITVMLLAGSYPGRHTRVGNAVLVCMDVVDFIFPLAKILRYLSMQTACDAAFAAFVVFWLASRHVAYNAILWSLYALTPNVTLHYGRYSTKDSAMLSDDAGTNMIDNLFQPILHPDAQYVSWNPPVRWMFISLLLALQCITIGWFIMICRVVMRVLRGEGADDTRSDGEDEAEDEEVDVVPAQASEPLRAMPEPEKSLPRFIEVEATGEDFTHYPKRKGSGSKRKSKGKGMSSGLNLGEHKDFLNRIGCLSDEQLAREREKRGDSMSPRPGSATDKK</sequence>
<evidence type="ECO:0000256" key="3">
    <source>
        <dbReference type="ARBA" id="ARBA00022692"/>
    </source>
</evidence>
<evidence type="ECO:0000256" key="7">
    <source>
        <dbReference type="SAM" id="MobiDB-lite"/>
    </source>
</evidence>
<dbReference type="GO" id="GO:0046513">
    <property type="term" value="P:ceramide biosynthetic process"/>
    <property type="evidence" value="ECO:0007669"/>
    <property type="project" value="InterPro"/>
</dbReference>
<evidence type="ECO:0000256" key="4">
    <source>
        <dbReference type="ARBA" id="ARBA00022989"/>
    </source>
</evidence>
<feature type="domain" description="TLC" evidence="9">
    <location>
        <begin position="154"/>
        <end position="402"/>
    </location>
</feature>
<name>A0AAV9JCE9_9PEZI</name>
<feature type="transmembrane region" description="Helical" evidence="8">
    <location>
        <begin position="373"/>
        <end position="392"/>
    </location>
</feature>
<dbReference type="PANTHER" id="PTHR12560">
    <property type="entry name" value="LONGEVITY ASSURANCE FACTOR 1 LAG1"/>
    <property type="match status" value="1"/>
</dbReference>
<organism evidence="10 11">
    <name type="scientific">Oleoguttula mirabilis</name>
    <dbReference type="NCBI Taxonomy" id="1507867"/>
    <lineage>
        <taxon>Eukaryota</taxon>
        <taxon>Fungi</taxon>
        <taxon>Dikarya</taxon>
        <taxon>Ascomycota</taxon>
        <taxon>Pezizomycotina</taxon>
        <taxon>Dothideomycetes</taxon>
        <taxon>Dothideomycetidae</taxon>
        <taxon>Mycosphaerellales</taxon>
        <taxon>Teratosphaeriaceae</taxon>
        <taxon>Oleoguttula</taxon>
    </lineage>
</organism>
<keyword evidence="11" id="KW-1185">Reference proteome</keyword>
<evidence type="ECO:0000256" key="5">
    <source>
        <dbReference type="ARBA" id="ARBA00023136"/>
    </source>
</evidence>
<accession>A0AAV9JCE9</accession>
<dbReference type="Pfam" id="PF03798">
    <property type="entry name" value="TRAM_LAG1_CLN8"/>
    <property type="match status" value="1"/>
</dbReference>
<feature type="transmembrane region" description="Helical" evidence="8">
    <location>
        <begin position="119"/>
        <end position="142"/>
    </location>
</feature>
<feature type="region of interest" description="Disordered" evidence="7">
    <location>
        <begin position="1"/>
        <end position="26"/>
    </location>
</feature>
<dbReference type="InterPro" id="IPR016439">
    <property type="entry name" value="Lag1/Lac1-like"/>
</dbReference>
<feature type="transmembrane region" description="Helical" evidence="8">
    <location>
        <begin position="163"/>
        <end position="181"/>
    </location>
</feature>
<keyword evidence="4 8" id="KW-1133">Transmembrane helix</keyword>
<dbReference type="PANTHER" id="PTHR12560:SF0">
    <property type="entry name" value="LD18904P"/>
    <property type="match status" value="1"/>
</dbReference>
<feature type="region of interest" description="Disordered" evidence="7">
    <location>
        <begin position="457"/>
        <end position="483"/>
    </location>
</feature>
<dbReference type="SMART" id="SM00724">
    <property type="entry name" value="TLC"/>
    <property type="match status" value="1"/>
</dbReference>
<comment type="caution">
    <text evidence="10">The sequence shown here is derived from an EMBL/GenBank/DDBJ whole genome shotgun (WGS) entry which is preliminary data.</text>
</comment>
<feature type="region of interest" description="Disordered" evidence="7">
    <location>
        <begin position="406"/>
        <end position="444"/>
    </location>
</feature>
<evidence type="ECO:0000313" key="10">
    <source>
        <dbReference type="EMBL" id="KAK4542465.1"/>
    </source>
</evidence>
<dbReference type="PROSITE" id="PS50922">
    <property type="entry name" value="TLC"/>
    <property type="match status" value="1"/>
</dbReference>
<evidence type="ECO:0000313" key="11">
    <source>
        <dbReference type="Proteomes" id="UP001324427"/>
    </source>
</evidence>
<dbReference type="AlphaFoldDB" id="A0AAV9JCE9"/>
<feature type="compositionally biased region" description="Basic residues" evidence="7">
    <location>
        <begin position="459"/>
        <end position="473"/>
    </location>
</feature>
<keyword evidence="5 6" id="KW-0472">Membrane</keyword>
<proteinExistence type="inferred from homology"/>
<feature type="compositionally biased region" description="Acidic residues" evidence="7">
    <location>
        <begin position="413"/>
        <end position="423"/>
    </location>
</feature>
<evidence type="ECO:0000256" key="6">
    <source>
        <dbReference type="PROSITE-ProRule" id="PRU00205"/>
    </source>
</evidence>
<reference evidence="10 11" key="1">
    <citation type="submission" date="2021-11" db="EMBL/GenBank/DDBJ databases">
        <title>Black yeast isolated from Biological Soil Crust.</title>
        <authorList>
            <person name="Kurbessoian T."/>
        </authorList>
    </citation>
    <scope>NUCLEOTIDE SEQUENCE [LARGE SCALE GENOMIC DNA]</scope>
    <source>
        <strain evidence="10 11">CCFEE 5522</strain>
    </source>
</reference>
<keyword evidence="3 6" id="KW-0812">Transmembrane</keyword>
<evidence type="ECO:0000256" key="8">
    <source>
        <dbReference type="SAM" id="Phobius"/>
    </source>
</evidence>
<dbReference type="EMBL" id="JAVFHQ010000041">
    <property type="protein sequence ID" value="KAK4542465.1"/>
    <property type="molecule type" value="Genomic_DNA"/>
</dbReference>
<feature type="transmembrane region" description="Helical" evidence="8">
    <location>
        <begin position="296"/>
        <end position="320"/>
    </location>
</feature>
<dbReference type="GO" id="GO:0050291">
    <property type="term" value="F:sphingosine N-acyltransferase activity"/>
    <property type="evidence" value="ECO:0007669"/>
    <property type="project" value="InterPro"/>
</dbReference>
<feature type="region of interest" description="Disordered" evidence="7">
    <location>
        <begin position="499"/>
        <end position="522"/>
    </location>
</feature>
<evidence type="ECO:0000256" key="2">
    <source>
        <dbReference type="ARBA" id="ARBA00009808"/>
    </source>
</evidence>
<feature type="transmembrane region" description="Helical" evidence="8">
    <location>
        <begin position="71"/>
        <end position="91"/>
    </location>
</feature>
<gene>
    <name evidence="10" type="ORF">LTR36_006717</name>
</gene>
<feature type="transmembrane region" description="Helical" evidence="8">
    <location>
        <begin position="213"/>
        <end position="229"/>
    </location>
</feature>
<comment type="similarity">
    <text evidence="2">Belongs to the sphingosine N-acyltransferase family.</text>
</comment>